<reference evidence="4 5" key="1">
    <citation type="submission" date="2017-10" db="EMBL/GenBank/DDBJ databases">
        <title>Genomics of the genus Arcobacter.</title>
        <authorList>
            <person name="Perez-Cataluna A."/>
            <person name="Figueras M.J."/>
        </authorList>
    </citation>
    <scope>NUCLEOTIDE SEQUENCE [LARGE SCALE GENOMIC DNA]</scope>
    <source>
        <strain evidence="4 5">CECT 8441</strain>
    </source>
</reference>
<dbReference type="PANTHER" id="PTHR30535">
    <property type="entry name" value="VITAMIN B12-BINDING PROTEIN"/>
    <property type="match status" value="1"/>
</dbReference>
<feature type="signal peptide" evidence="2">
    <location>
        <begin position="1"/>
        <end position="16"/>
    </location>
</feature>
<dbReference type="NCBIfam" id="NF038402">
    <property type="entry name" value="TroA_like"/>
    <property type="match status" value="1"/>
</dbReference>
<proteinExistence type="predicted"/>
<protein>
    <submittedName>
        <fullName evidence="4">Iron ABC transporter substrate-binding protein</fullName>
    </submittedName>
</protein>
<dbReference type="OrthoDB" id="9787830at2"/>
<dbReference type="GO" id="GO:0071281">
    <property type="term" value="P:cellular response to iron ion"/>
    <property type="evidence" value="ECO:0007669"/>
    <property type="project" value="TreeGrafter"/>
</dbReference>
<dbReference type="InterPro" id="IPR050902">
    <property type="entry name" value="ABC_Transporter_SBP"/>
</dbReference>
<evidence type="ECO:0000313" key="4">
    <source>
        <dbReference type="EMBL" id="RXK03456.1"/>
    </source>
</evidence>
<feature type="domain" description="Fe/B12 periplasmic-binding" evidence="3">
    <location>
        <begin position="19"/>
        <end position="272"/>
    </location>
</feature>
<feature type="chain" id="PRO_5020538297" evidence="2">
    <location>
        <begin position="17"/>
        <end position="274"/>
    </location>
</feature>
<dbReference type="PANTHER" id="PTHR30535:SF34">
    <property type="entry name" value="MOLYBDATE-BINDING PROTEIN MOLA"/>
    <property type="match status" value="1"/>
</dbReference>
<evidence type="ECO:0000256" key="1">
    <source>
        <dbReference type="ARBA" id="ARBA00022729"/>
    </source>
</evidence>
<dbReference type="PROSITE" id="PS50983">
    <property type="entry name" value="FE_B12_PBP"/>
    <property type="match status" value="1"/>
</dbReference>
<name>A0A4Q1AK64_9BACT</name>
<sequence length="274" mass="31045">MKKTLLLIFIFSNIFASSRIVTLSPSLNEIVFALGCGEDIVANTLYSDYPKESKKIPKVGGYASLSLEKIVLAKPSLVLVQDYDEELLDKLKKLGLNFHSFRTDNLNSIKNTIRSIGKILKKESRAEELILDINNSLESIKNIVENRKIMIVISPKLELDRSIYISGNNLYFNDIINYSGNSNAYSSKSNNQPVVNVEKIIKMNPDIVILLAPFMRSLGLKKEQLISPWENLPIRATKDNNIYVIDKDYAGIPSNRVINFIEDFKEVLEDVKSR</sequence>
<dbReference type="RefSeq" id="WP_129087950.1">
    <property type="nucleotide sequence ID" value="NZ_CP053836.1"/>
</dbReference>
<dbReference type="AlphaFoldDB" id="A0A4Q1AK64"/>
<dbReference type="InterPro" id="IPR002491">
    <property type="entry name" value="ABC_transptr_periplasmic_BD"/>
</dbReference>
<organism evidence="4 5">
    <name type="scientific">Halarcobacter ebronensis</name>
    <dbReference type="NCBI Taxonomy" id="1462615"/>
    <lineage>
        <taxon>Bacteria</taxon>
        <taxon>Pseudomonadati</taxon>
        <taxon>Campylobacterota</taxon>
        <taxon>Epsilonproteobacteria</taxon>
        <taxon>Campylobacterales</taxon>
        <taxon>Arcobacteraceae</taxon>
        <taxon>Halarcobacter</taxon>
    </lineage>
</organism>
<evidence type="ECO:0000313" key="5">
    <source>
        <dbReference type="Proteomes" id="UP000289758"/>
    </source>
</evidence>
<dbReference type="SUPFAM" id="SSF53807">
    <property type="entry name" value="Helical backbone' metal receptor"/>
    <property type="match status" value="1"/>
</dbReference>
<evidence type="ECO:0000259" key="3">
    <source>
        <dbReference type="PROSITE" id="PS50983"/>
    </source>
</evidence>
<dbReference type="Pfam" id="PF01497">
    <property type="entry name" value="Peripla_BP_2"/>
    <property type="match status" value="1"/>
</dbReference>
<dbReference type="InterPro" id="IPR054828">
    <property type="entry name" value="Vit_B12_bind_prot"/>
</dbReference>
<dbReference type="Proteomes" id="UP000289758">
    <property type="component" value="Unassembled WGS sequence"/>
</dbReference>
<accession>A0A4Q1AK64</accession>
<comment type="caution">
    <text evidence="4">The sequence shown here is derived from an EMBL/GenBank/DDBJ whole genome shotgun (WGS) entry which is preliminary data.</text>
</comment>
<dbReference type="Gene3D" id="3.40.50.1980">
    <property type="entry name" value="Nitrogenase molybdenum iron protein domain"/>
    <property type="match status" value="2"/>
</dbReference>
<evidence type="ECO:0000256" key="2">
    <source>
        <dbReference type="SAM" id="SignalP"/>
    </source>
</evidence>
<keyword evidence="5" id="KW-1185">Reference proteome</keyword>
<gene>
    <name evidence="4" type="ORF">CRV07_12305</name>
</gene>
<keyword evidence="1 2" id="KW-0732">Signal</keyword>
<dbReference type="EMBL" id="PDKK01000012">
    <property type="protein sequence ID" value="RXK03456.1"/>
    <property type="molecule type" value="Genomic_DNA"/>
</dbReference>